<sequence>MIMLLKKPKKRMGKISPRKLSAKDNRSMLFSGVLCSICIHLRLLM</sequence>
<dbReference type="KEGG" id="rba:RB13323"/>
<keyword evidence="1" id="KW-1133">Transmembrane helix</keyword>
<dbReference type="HOGENOM" id="CLU_3204516_0_0_0"/>
<dbReference type="Proteomes" id="UP000001025">
    <property type="component" value="Chromosome"/>
</dbReference>
<dbReference type="AlphaFoldDB" id="Q7UHB5"/>
<protein>
    <submittedName>
        <fullName evidence="2">Uncharacterized protein</fullName>
    </submittedName>
</protein>
<keyword evidence="1" id="KW-0472">Membrane</keyword>
<reference evidence="2 3" key="1">
    <citation type="journal article" date="2003" name="Proc. Natl. Acad. Sci. U.S.A.">
        <title>Complete genome sequence of the marine planctomycete Pirellula sp. strain 1.</title>
        <authorList>
            <person name="Gloeckner F.O."/>
            <person name="Kube M."/>
            <person name="Bauer M."/>
            <person name="Teeling H."/>
            <person name="Lombardot T."/>
            <person name="Ludwig W."/>
            <person name="Gade D."/>
            <person name="Beck A."/>
            <person name="Borzym K."/>
            <person name="Heitmann K."/>
            <person name="Rabus R."/>
            <person name="Schlesner H."/>
            <person name="Amann R."/>
            <person name="Reinhardt R."/>
        </authorList>
    </citation>
    <scope>NUCLEOTIDE SEQUENCE [LARGE SCALE GENOMIC DNA]</scope>
    <source>
        <strain evidence="3">DSM 10527 / NCIMB 13988 / SH1</strain>
    </source>
</reference>
<evidence type="ECO:0000256" key="1">
    <source>
        <dbReference type="SAM" id="Phobius"/>
    </source>
</evidence>
<name>Q7UHB5_RHOBA</name>
<proteinExistence type="predicted"/>
<evidence type="ECO:0000313" key="2">
    <source>
        <dbReference type="EMBL" id="CAD78058.1"/>
    </source>
</evidence>
<keyword evidence="3" id="KW-1185">Reference proteome</keyword>
<keyword evidence="1" id="KW-0812">Transmembrane</keyword>
<feature type="transmembrane region" description="Helical" evidence="1">
    <location>
        <begin position="27"/>
        <end position="44"/>
    </location>
</feature>
<organism evidence="2 3">
    <name type="scientific">Rhodopirellula baltica (strain DSM 10527 / NCIMB 13988 / SH1)</name>
    <dbReference type="NCBI Taxonomy" id="243090"/>
    <lineage>
        <taxon>Bacteria</taxon>
        <taxon>Pseudomonadati</taxon>
        <taxon>Planctomycetota</taxon>
        <taxon>Planctomycetia</taxon>
        <taxon>Pirellulales</taxon>
        <taxon>Pirellulaceae</taxon>
        <taxon>Rhodopirellula</taxon>
    </lineage>
</organism>
<dbReference type="STRING" id="243090.RB13323"/>
<accession>Q7UHB5</accession>
<dbReference type="EMBL" id="BX294156">
    <property type="protein sequence ID" value="CAD78058.1"/>
    <property type="molecule type" value="Genomic_DNA"/>
</dbReference>
<gene>
    <name evidence="2" type="ordered locus">RB13323</name>
</gene>
<dbReference type="InParanoid" id="Q7UHB5"/>
<dbReference type="EnsemblBacteria" id="CAD78058">
    <property type="protein sequence ID" value="CAD78058"/>
    <property type="gene ID" value="RB13323"/>
</dbReference>
<evidence type="ECO:0000313" key="3">
    <source>
        <dbReference type="Proteomes" id="UP000001025"/>
    </source>
</evidence>